<feature type="compositionally biased region" description="Low complexity" evidence="1">
    <location>
        <begin position="538"/>
        <end position="555"/>
    </location>
</feature>
<comment type="caution">
    <text evidence="2">The sequence shown here is derived from an EMBL/GenBank/DDBJ whole genome shotgun (WGS) entry which is preliminary data.</text>
</comment>
<dbReference type="Gene3D" id="3.40.50.720">
    <property type="entry name" value="NAD(P)-binding Rossmann-like Domain"/>
    <property type="match status" value="2"/>
</dbReference>
<dbReference type="PANTHER" id="PTHR43544:SF2">
    <property type="entry name" value="OXIDOREDUCTASE"/>
    <property type="match status" value="1"/>
</dbReference>
<dbReference type="PANTHER" id="PTHR43544">
    <property type="entry name" value="SHORT-CHAIN DEHYDROGENASE/REDUCTASE"/>
    <property type="match status" value="1"/>
</dbReference>
<feature type="region of interest" description="Disordered" evidence="1">
    <location>
        <begin position="533"/>
        <end position="565"/>
    </location>
</feature>
<keyword evidence="3" id="KW-1185">Reference proteome</keyword>
<feature type="compositionally biased region" description="Low complexity" evidence="1">
    <location>
        <begin position="147"/>
        <end position="171"/>
    </location>
</feature>
<organism evidence="2 3">
    <name type="scientific">Aureococcus anophagefferens</name>
    <name type="common">Harmful bloom alga</name>
    <dbReference type="NCBI Taxonomy" id="44056"/>
    <lineage>
        <taxon>Eukaryota</taxon>
        <taxon>Sar</taxon>
        <taxon>Stramenopiles</taxon>
        <taxon>Ochrophyta</taxon>
        <taxon>Pelagophyceae</taxon>
        <taxon>Pelagomonadales</taxon>
        <taxon>Pelagomonadaceae</taxon>
        <taxon>Aureococcus</taxon>
    </lineage>
</organism>
<dbReference type="PRINTS" id="PR00081">
    <property type="entry name" value="GDHRDH"/>
</dbReference>
<sequence>MVLLTAEPAIGVSWSGGDVVVTSASRVVVFAQEASGAWAPARRWAAPGGSAFAAAAVVQRRARCVVCATDAGAPARAKGAGARPEAAPRAPPRAPPAAAPPAAAAEERSFALAAPAAGAAAAAAAVDAPAKSLHACSGSTRGRRGPRSASAAARGAPGLLARRGAARGARVPPRERRRRRGRRRRRRGARRWRFARAPAPPFGDGAAAAAAAAGVAVAPDSDAVAVSRRRRGRRRGVARRRGPRRAGAAVAGGLAARLRALAARCPAARARAALSGARRARPSRPRAPPRGRRRRCAAGAGAPAARQRRAARRPPLRRAAGLAAGGHSARDAAGGGRVLAVLAGAWPAGHAPGSGGAGGRAKALPTRRSAPRAAAARRADAALDAAGAIDAAALGAVLDAALAAPRDAHRLGAAVAGLELPAASALLARRARPAPLGRRAAAAAAAAAWLGALVDAHLGPLGLAAASDAAAARACRLQRPPRATRRRQRAAASLSAALDAARAGGRAPATDRLAARAVEEFARPRFFFRGGGEEGGIWRRPGPAQGAEARQSQQAARDRRHRDTTALRRGRIERLRELTERNGRLALAAAAVPLAPTAPPTPPRRAAEAGRELHAATQCYSCKARFGNLHHFYASLCPTCAALNWRMRHASASLEGRVALVTGARVKIGFEIGCKLLRAGATLVATTRFPADALDRYARLDDFEAFRHRLVVHAVDLRDLRGVEAFCAFLDSTLDRLDVVVNNACQTVRRPAAYYRGLADRERAARAALAAPGASSAAVPWHAAADAAPASELSQLRVAPEDSESALGDALPAGAVDVNGQQLDNRTRNSWTLKLRDVSAPEVVEAMAINAVAPFILNARLQRLLAVAAAAAGQAFVVNVSAMEGKFYRHKTPNHPHTNMAKAALNMMTRTSAADLARSNVYMTAVDTGWINDENPRDVAARTAAAGFQTPIDEVDAAARVCHPIFHGVETGAPLFGVFLKDYVECEW</sequence>
<accession>A0ABR1G741</accession>
<proteinExistence type="predicted"/>
<feature type="compositionally biased region" description="Basic residues" evidence="1">
    <location>
        <begin position="278"/>
        <end position="296"/>
    </location>
</feature>
<reference evidence="2 3" key="1">
    <citation type="submission" date="2024-03" db="EMBL/GenBank/DDBJ databases">
        <title>Aureococcus anophagefferens CCMP1851 and Kratosvirus quantuckense: Draft genome of a second virus-susceptible host strain in the model system.</title>
        <authorList>
            <person name="Chase E."/>
            <person name="Truchon A.R."/>
            <person name="Schepens W."/>
            <person name="Wilhelm S.W."/>
        </authorList>
    </citation>
    <scope>NUCLEOTIDE SEQUENCE [LARGE SCALE GENOMIC DNA]</scope>
    <source>
        <strain evidence="2 3">CCMP1851</strain>
    </source>
</reference>
<feature type="region of interest" description="Disordered" evidence="1">
    <location>
        <begin position="75"/>
        <end position="103"/>
    </location>
</feature>
<feature type="compositionally biased region" description="Low complexity" evidence="1">
    <location>
        <begin position="75"/>
        <end position="88"/>
    </location>
</feature>
<gene>
    <name evidence="2" type="ORF">SO694_00045119</name>
</gene>
<evidence type="ECO:0000256" key="1">
    <source>
        <dbReference type="SAM" id="MobiDB-lite"/>
    </source>
</evidence>
<evidence type="ECO:0000313" key="2">
    <source>
        <dbReference type="EMBL" id="KAK7249132.1"/>
    </source>
</evidence>
<feature type="compositionally biased region" description="Basic residues" evidence="1">
    <location>
        <begin position="175"/>
        <end position="192"/>
    </location>
</feature>
<dbReference type="InterPro" id="IPR051468">
    <property type="entry name" value="Fungal_SecMetab_SDRs"/>
</dbReference>
<dbReference type="Proteomes" id="UP001363151">
    <property type="component" value="Unassembled WGS sequence"/>
</dbReference>
<protein>
    <submittedName>
        <fullName evidence="2">Short chain dehydrogenase</fullName>
    </submittedName>
</protein>
<dbReference type="Pfam" id="PF00106">
    <property type="entry name" value="adh_short"/>
    <property type="match status" value="1"/>
</dbReference>
<dbReference type="InterPro" id="IPR002347">
    <property type="entry name" value="SDR_fam"/>
</dbReference>
<name>A0ABR1G741_AURAN</name>
<feature type="compositionally biased region" description="Low complexity" evidence="1">
    <location>
        <begin position="317"/>
        <end position="327"/>
    </location>
</feature>
<feature type="region of interest" description="Disordered" evidence="1">
    <location>
        <begin position="219"/>
        <end position="250"/>
    </location>
</feature>
<feature type="compositionally biased region" description="Basic residues" evidence="1">
    <location>
        <begin position="227"/>
        <end position="244"/>
    </location>
</feature>
<feature type="region of interest" description="Disordered" evidence="1">
    <location>
        <begin position="134"/>
        <end position="192"/>
    </location>
</feature>
<evidence type="ECO:0000313" key="3">
    <source>
        <dbReference type="Proteomes" id="UP001363151"/>
    </source>
</evidence>
<feature type="region of interest" description="Disordered" evidence="1">
    <location>
        <begin position="272"/>
        <end position="332"/>
    </location>
</feature>
<dbReference type="EMBL" id="JBBJCI010000082">
    <property type="protein sequence ID" value="KAK7249132.1"/>
    <property type="molecule type" value="Genomic_DNA"/>
</dbReference>
<dbReference type="SUPFAM" id="SSF51735">
    <property type="entry name" value="NAD(P)-binding Rossmann-fold domains"/>
    <property type="match status" value="1"/>
</dbReference>
<dbReference type="Pfam" id="PF13561">
    <property type="entry name" value="adh_short_C2"/>
    <property type="match status" value="1"/>
</dbReference>
<dbReference type="InterPro" id="IPR036291">
    <property type="entry name" value="NAD(P)-bd_dom_sf"/>
</dbReference>
<feature type="compositionally biased region" description="Basic residues" evidence="1">
    <location>
        <begin position="306"/>
        <end position="316"/>
    </location>
</feature>
<feature type="compositionally biased region" description="Pro residues" evidence="1">
    <location>
        <begin position="89"/>
        <end position="99"/>
    </location>
</feature>